<proteinExistence type="predicted"/>
<accession>A0A6G1LY30</accession>
<protein>
    <submittedName>
        <fullName evidence="3">Uncharacterized protein</fullName>
    </submittedName>
</protein>
<feature type="region of interest" description="Disordered" evidence="1">
    <location>
        <begin position="1"/>
        <end position="49"/>
    </location>
</feature>
<name>A0A6G1LY30_ORBOL</name>
<gene>
    <name evidence="3" type="ORF">TWF106_009862</name>
    <name evidence="2" type="ORF">TWF191_007669</name>
</gene>
<reference evidence="4 5" key="1">
    <citation type="submission" date="2019-06" db="EMBL/GenBank/DDBJ databases">
        <authorList>
            <person name="Palmer J.M."/>
        </authorList>
    </citation>
    <scope>NUCLEOTIDE SEQUENCE [LARGE SCALE GENOMIC DNA]</scope>
    <source>
        <strain evidence="3 4">TWF106</strain>
        <strain evidence="2 5">TWF191</strain>
    </source>
</reference>
<feature type="compositionally biased region" description="Basic and acidic residues" evidence="1">
    <location>
        <begin position="28"/>
        <end position="49"/>
    </location>
</feature>
<feature type="compositionally biased region" description="Polar residues" evidence="1">
    <location>
        <begin position="303"/>
        <end position="318"/>
    </location>
</feature>
<dbReference type="AlphaFoldDB" id="A0A6G1LY30"/>
<feature type="compositionally biased region" description="Low complexity" evidence="1">
    <location>
        <begin position="278"/>
        <end position="302"/>
    </location>
</feature>
<evidence type="ECO:0000313" key="4">
    <source>
        <dbReference type="Proteomes" id="UP000472727"/>
    </source>
</evidence>
<evidence type="ECO:0000256" key="1">
    <source>
        <dbReference type="SAM" id="MobiDB-lite"/>
    </source>
</evidence>
<dbReference type="Proteomes" id="UP000483672">
    <property type="component" value="Unassembled WGS sequence"/>
</dbReference>
<evidence type="ECO:0000313" key="3">
    <source>
        <dbReference type="EMBL" id="KAF3227346.1"/>
    </source>
</evidence>
<feature type="region of interest" description="Disordered" evidence="1">
    <location>
        <begin position="172"/>
        <end position="208"/>
    </location>
</feature>
<feature type="region of interest" description="Disordered" evidence="1">
    <location>
        <begin position="221"/>
        <end position="406"/>
    </location>
</feature>
<comment type="caution">
    <text evidence="3">The sequence shown here is derived from an EMBL/GenBank/DDBJ whole genome shotgun (WGS) entry which is preliminary data.</text>
</comment>
<feature type="compositionally biased region" description="Low complexity" evidence="1">
    <location>
        <begin position="197"/>
        <end position="208"/>
    </location>
</feature>
<organism evidence="3 4">
    <name type="scientific">Orbilia oligospora</name>
    <name type="common">Nematode-trapping fungus</name>
    <name type="synonym">Arthrobotrys oligospora</name>
    <dbReference type="NCBI Taxonomy" id="2813651"/>
    <lineage>
        <taxon>Eukaryota</taxon>
        <taxon>Fungi</taxon>
        <taxon>Dikarya</taxon>
        <taxon>Ascomycota</taxon>
        <taxon>Pezizomycotina</taxon>
        <taxon>Orbiliomycetes</taxon>
        <taxon>Orbiliales</taxon>
        <taxon>Orbiliaceae</taxon>
        <taxon>Orbilia</taxon>
    </lineage>
</organism>
<evidence type="ECO:0000313" key="5">
    <source>
        <dbReference type="Proteomes" id="UP000483672"/>
    </source>
</evidence>
<dbReference type="EMBL" id="WIPF01000049">
    <property type="protein sequence ID" value="KAF3219692.1"/>
    <property type="molecule type" value="Genomic_DNA"/>
</dbReference>
<evidence type="ECO:0000313" key="2">
    <source>
        <dbReference type="EMBL" id="KAF3219692.1"/>
    </source>
</evidence>
<sequence>MGRYLPWRDGPADDNRPRKRIKAGPSIDDLRAKKEKQKDEVPEDEYMHPGIKNDDQYIMVEDEFLQIAKSYTAKLHSAELARLQAQIVLRKSQKIAASQHSQPRIPGSIPKKRQVVLQRRAHDAAIRKAAGIQIDKDAEEESCNLKFSSQSLGRLMTTSAVRIDSTLPLPLTPGKATKPATRAAAGFTRASFKKTTSSQISPSQLKSSQIAKEGYNDIYGRESYDEDDEDLDLMPRRSSSIRIPPKPTPIERPMSSYALDKRIPISKQPLRPAYDSKLLSSSPQGSQRPSLLSSSPPRQPSRTLNLPSTPKTSLTQTPKPGLPIADSDSDNDYADAEQAARWRRRSLPKHLAIEPIHAPSSTYKSKPMIPGSSDNDEDDDYADAEQAARFRRRKQLAEAQRSGAKS</sequence>
<dbReference type="Proteomes" id="UP000472727">
    <property type="component" value="Unassembled WGS sequence"/>
</dbReference>
<feature type="compositionally biased region" description="Acidic residues" evidence="1">
    <location>
        <begin position="374"/>
        <end position="383"/>
    </location>
</feature>
<dbReference type="EMBL" id="WIWS01000007">
    <property type="protein sequence ID" value="KAF3227346.1"/>
    <property type="molecule type" value="Genomic_DNA"/>
</dbReference>